<evidence type="ECO:0000313" key="4">
    <source>
        <dbReference type="Proteomes" id="UP000242381"/>
    </source>
</evidence>
<dbReference type="InterPro" id="IPR013087">
    <property type="entry name" value="Znf_C2H2_type"/>
</dbReference>
<proteinExistence type="predicted"/>
<evidence type="ECO:0000313" key="3">
    <source>
        <dbReference type="EMBL" id="ORE14356.1"/>
    </source>
</evidence>
<keyword evidence="1" id="KW-0862">Zinc</keyword>
<keyword evidence="1" id="KW-0863">Zinc-finger</keyword>
<accession>A0A0A1P029</accession>
<gene>
    <name evidence="3" type="ORF">BCV71DRAFT_229334</name>
</gene>
<keyword evidence="1" id="KW-0479">Metal-binding</keyword>
<dbReference type="VEuPathDB" id="FungiDB:BCV72DRAFT_222981"/>
<organism evidence="3 4">
    <name type="scientific">Rhizopus microsporus</name>
    <dbReference type="NCBI Taxonomy" id="58291"/>
    <lineage>
        <taxon>Eukaryota</taxon>
        <taxon>Fungi</taxon>
        <taxon>Fungi incertae sedis</taxon>
        <taxon>Mucoromycota</taxon>
        <taxon>Mucoromycotina</taxon>
        <taxon>Mucoromycetes</taxon>
        <taxon>Mucorales</taxon>
        <taxon>Mucorineae</taxon>
        <taxon>Rhizopodaceae</taxon>
        <taxon>Rhizopus</taxon>
    </lineage>
</organism>
<name>A0A0A1P029_RHIZD</name>
<feature type="domain" description="C2H2-type" evidence="2">
    <location>
        <begin position="17"/>
        <end position="47"/>
    </location>
</feature>
<dbReference type="Proteomes" id="UP000242381">
    <property type="component" value="Unassembled WGS sequence"/>
</dbReference>
<sequence length="171" mass="19247">MSQKKRGAKSRRTQKVYQCTGYGNCIMTFTRSEQLVRHLKRHRDEMPSVTTATTNTTAATATVNTFGDTSVIPTAVLPDNNIVYLDLTCNRQSHDQDDEDDDIVSPSTHDYAETMLYSFVDNSPHVADLLWSKQKLGQSEFLKLAPETNEELVLEIPHPTPSISTHDICLF</sequence>
<dbReference type="PROSITE" id="PS50157">
    <property type="entry name" value="ZINC_FINGER_C2H2_2"/>
    <property type="match status" value="1"/>
</dbReference>
<evidence type="ECO:0000256" key="1">
    <source>
        <dbReference type="PROSITE-ProRule" id="PRU00042"/>
    </source>
</evidence>
<dbReference type="EMBL" id="KV921476">
    <property type="protein sequence ID" value="ORE14356.1"/>
    <property type="molecule type" value="Genomic_DNA"/>
</dbReference>
<reference evidence="3 4" key="1">
    <citation type="journal article" date="2016" name="Proc. Natl. Acad. Sci. U.S.A.">
        <title>Lipid metabolic changes in an early divergent fungus govern the establishment of a mutualistic symbiosis with endobacteria.</title>
        <authorList>
            <person name="Lastovetsky O.A."/>
            <person name="Gaspar M.L."/>
            <person name="Mondo S.J."/>
            <person name="LaButti K.M."/>
            <person name="Sandor L."/>
            <person name="Grigoriev I.V."/>
            <person name="Henry S.A."/>
            <person name="Pawlowska T.E."/>
        </authorList>
    </citation>
    <scope>NUCLEOTIDE SEQUENCE [LARGE SCALE GENOMIC DNA]</scope>
    <source>
        <strain evidence="3 4">ATCC 11559</strain>
    </source>
</reference>
<evidence type="ECO:0000259" key="2">
    <source>
        <dbReference type="PROSITE" id="PS50157"/>
    </source>
</evidence>
<dbReference type="GO" id="GO:0008270">
    <property type="term" value="F:zinc ion binding"/>
    <property type="evidence" value="ECO:0007669"/>
    <property type="project" value="UniProtKB-KW"/>
</dbReference>
<protein>
    <recommendedName>
        <fullName evidence="2">C2H2-type domain-containing protein</fullName>
    </recommendedName>
</protein>
<dbReference type="Gene3D" id="3.30.160.60">
    <property type="entry name" value="Classic Zinc Finger"/>
    <property type="match status" value="1"/>
</dbReference>
<dbReference type="AlphaFoldDB" id="A0A0A1P029"/>